<dbReference type="InterPro" id="IPR029021">
    <property type="entry name" value="Prot-tyrosine_phosphatase-like"/>
</dbReference>
<dbReference type="InterPro" id="IPR008271">
    <property type="entry name" value="Ser/Thr_kinase_AS"/>
</dbReference>
<feature type="domain" description="Protein kinase" evidence="2">
    <location>
        <begin position="1256"/>
        <end position="1560"/>
    </location>
</feature>
<feature type="domain" description="Tyrosine-protein phosphatase" evidence="3">
    <location>
        <begin position="1654"/>
        <end position="1795"/>
    </location>
</feature>
<feature type="region of interest" description="Disordered" evidence="1">
    <location>
        <begin position="1025"/>
        <end position="1048"/>
    </location>
</feature>
<name>A0A151ZIS2_TIELA</name>
<dbReference type="GO" id="GO:0005524">
    <property type="term" value="F:ATP binding"/>
    <property type="evidence" value="ECO:0007669"/>
    <property type="project" value="InterPro"/>
</dbReference>
<dbReference type="SMART" id="SM00220">
    <property type="entry name" value="S_TKc"/>
    <property type="match status" value="1"/>
</dbReference>
<dbReference type="OrthoDB" id="30541at2759"/>
<dbReference type="PANTHER" id="PTHR46381">
    <property type="entry name" value="MKPA PROTEIN"/>
    <property type="match status" value="1"/>
</dbReference>
<dbReference type="PROSITE" id="PS50054">
    <property type="entry name" value="TYR_PHOSPHATASE_DUAL"/>
    <property type="match status" value="1"/>
</dbReference>
<feature type="region of interest" description="Disordered" evidence="1">
    <location>
        <begin position="255"/>
        <end position="286"/>
    </location>
</feature>
<dbReference type="STRING" id="361077.A0A151ZIS2"/>
<evidence type="ECO:0000313" key="4">
    <source>
        <dbReference type="EMBL" id="KYQ93892.1"/>
    </source>
</evidence>
<dbReference type="PROSITE" id="PS50011">
    <property type="entry name" value="PROTEIN_KINASE_DOM"/>
    <property type="match status" value="1"/>
</dbReference>
<accession>A0A151ZIS2</accession>
<dbReference type="Gene3D" id="3.90.190.10">
    <property type="entry name" value="Protein tyrosine phosphatase superfamily"/>
    <property type="match status" value="1"/>
</dbReference>
<dbReference type="FunFam" id="3.90.190.10:FF:000405">
    <property type="entry name" value="Probable serine/threonine-protein kinase DDB_G0277071"/>
    <property type="match status" value="1"/>
</dbReference>
<organism evidence="4 5">
    <name type="scientific">Tieghemostelium lacteum</name>
    <name type="common">Slime mold</name>
    <name type="synonym">Dictyostelium lacteum</name>
    <dbReference type="NCBI Taxonomy" id="361077"/>
    <lineage>
        <taxon>Eukaryota</taxon>
        <taxon>Amoebozoa</taxon>
        <taxon>Evosea</taxon>
        <taxon>Eumycetozoa</taxon>
        <taxon>Dictyostelia</taxon>
        <taxon>Dictyosteliales</taxon>
        <taxon>Raperosteliaceae</taxon>
        <taxon>Tieghemostelium</taxon>
    </lineage>
</organism>
<protein>
    <submittedName>
        <fullName evidence="4">Uncharacterized protein</fullName>
    </submittedName>
</protein>
<dbReference type="GO" id="GO:0004672">
    <property type="term" value="F:protein kinase activity"/>
    <property type="evidence" value="ECO:0007669"/>
    <property type="project" value="InterPro"/>
</dbReference>
<dbReference type="Pfam" id="PF00069">
    <property type="entry name" value="Pkinase"/>
    <property type="match status" value="1"/>
</dbReference>
<dbReference type="InterPro" id="IPR020422">
    <property type="entry name" value="TYR_PHOSPHATASE_DUAL_dom"/>
</dbReference>
<dbReference type="Gene3D" id="3.30.200.20">
    <property type="entry name" value="Phosphorylase Kinase, domain 1"/>
    <property type="match status" value="1"/>
</dbReference>
<dbReference type="PROSITE" id="PS00108">
    <property type="entry name" value="PROTEIN_KINASE_ST"/>
    <property type="match status" value="1"/>
</dbReference>
<dbReference type="InterPro" id="IPR000719">
    <property type="entry name" value="Prot_kinase_dom"/>
</dbReference>
<gene>
    <name evidence="4" type="ORF">DLAC_05295</name>
</gene>
<dbReference type="Pfam" id="PF00782">
    <property type="entry name" value="DSPc"/>
    <property type="match status" value="1"/>
</dbReference>
<dbReference type="OMA" id="FTEILIM"/>
<dbReference type="PANTHER" id="PTHR46381:SF3">
    <property type="entry name" value="SERINE_THREONINE-PROTEIN KINASE DDB_G0277071-RELATED"/>
    <property type="match status" value="1"/>
</dbReference>
<reference evidence="4 5" key="1">
    <citation type="submission" date="2015-12" db="EMBL/GenBank/DDBJ databases">
        <title>Dictyostelia acquired genes for synthesis and detection of signals that induce cell-type specialization by lateral gene transfer from prokaryotes.</title>
        <authorList>
            <person name="Gloeckner G."/>
            <person name="Schaap P."/>
        </authorList>
    </citation>
    <scope>NUCLEOTIDE SEQUENCE [LARGE SCALE GENOMIC DNA]</scope>
    <source>
        <strain evidence="4 5">TK</strain>
    </source>
</reference>
<evidence type="ECO:0000259" key="3">
    <source>
        <dbReference type="PROSITE" id="PS50054"/>
    </source>
</evidence>
<dbReference type="InParanoid" id="A0A151ZIS2"/>
<dbReference type="Gene3D" id="1.10.510.10">
    <property type="entry name" value="Transferase(Phosphotransferase) domain 1"/>
    <property type="match status" value="1"/>
</dbReference>
<feature type="compositionally biased region" description="Low complexity" evidence="1">
    <location>
        <begin position="273"/>
        <end position="286"/>
    </location>
</feature>
<dbReference type="SUPFAM" id="SSF56112">
    <property type="entry name" value="Protein kinase-like (PK-like)"/>
    <property type="match status" value="1"/>
</dbReference>
<comment type="caution">
    <text evidence="4">The sequence shown here is derived from an EMBL/GenBank/DDBJ whole genome shotgun (WGS) entry which is preliminary data.</text>
</comment>
<dbReference type="InterPro" id="IPR000340">
    <property type="entry name" value="Dual-sp_phosphatase_cat-dom"/>
</dbReference>
<keyword evidence="5" id="KW-1185">Reference proteome</keyword>
<dbReference type="Proteomes" id="UP000076078">
    <property type="component" value="Unassembled WGS sequence"/>
</dbReference>
<dbReference type="CDD" id="cd00180">
    <property type="entry name" value="PKc"/>
    <property type="match status" value="1"/>
</dbReference>
<dbReference type="SUPFAM" id="SSF52799">
    <property type="entry name" value="(Phosphotyrosine protein) phosphatases II"/>
    <property type="match status" value="1"/>
</dbReference>
<feature type="compositionally biased region" description="Low complexity" evidence="1">
    <location>
        <begin position="1032"/>
        <end position="1048"/>
    </location>
</feature>
<evidence type="ECO:0000256" key="1">
    <source>
        <dbReference type="SAM" id="MobiDB-lite"/>
    </source>
</evidence>
<evidence type="ECO:0000259" key="2">
    <source>
        <dbReference type="PROSITE" id="PS50011"/>
    </source>
</evidence>
<dbReference type="InterPro" id="IPR011009">
    <property type="entry name" value="Kinase-like_dom_sf"/>
</dbReference>
<dbReference type="EMBL" id="LODT01000025">
    <property type="protein sequence ID" value="KYQ93892.1"/>
    <property type="molecule type" value="Genomic_DNA"/>
</dbReference>
<evidence type="ECO:0000313" key="5">
    <source>
        <dbReference type="Proteomes" id="UP000076078"/>
    </source>
</evidence>
<dbReference type="SMART" id="SM00195">
    <property type="entry name" value="DSPc"/>
    <property type="match status" value="1"/>
</dbReference>
<proteinExistence type="predicted"/>
<dbReference type="CDD" id="cd14498">
    <property type="entry name" value="DSP"/>
    <property type="match status" value="1"/>
</dbReference>
<sequence>MNDIRRKHRSTHSSTPLKSIDVENLFASLNGLITPNNSNNSGVKFINDGKKILETLREKIKTMDSLEKLYCITQGAITILIRCLCFCGKMSINNDIIIEICTHLIDNSHESSRLFCKQILDHIYHEVECIGISDALTKIITSHPIRSIFVEDLCIPKLLEIYYKCSEQLSKFTFKPYSNIYINPLVSNGNNSNNNNNNSNISHNLYNTTNLSSNWENGTPPPLPGGISLDNLLVGVPCRNNRSKITSLRESTLTTFTTDSSTSPIETSPPLVSNNGTTPTNTTSSKVPPIINLSMSLNNNNNNSLLTPPINSLSLPTSPPINPSNPNQQPKPFIPKLVLPIRVENTAKMTRSSRRRDDTTSSTRSMIGDTKVEPTTATKELSDLATKLGETYMTTDLTALISYKQSIDSHISSSSIKRNSYAPKKLTLDNHEILSALQSKKQQQQDDQQSYINNNLYKVRCNILRTIILSTSSNVWLLQFGNNPINMLYIESILIHKGVIPSDREHLKLFYQLAGNWADYVEYIHRIRWKEVTKYMESERKSTFRKKLDLFLFRINLSITNMLDTNLLDDMEYQLCVLAEYMEHCPTRIQSSQVVDVCIESLLKVKHLVFKGKITSERMKDIHIIHYLLCVFDEIIIQNMHPPLNELLLAIFIERDDTFNFIKHYTTQILSSESIEKEFNRFYPNNPKKQSDFRCRAIKHHSVCVDMLKRNFDTTIDPNPLNQWQSHNYPQSQQSNRSDAPDYEHGIDLLKKMEYLLLPIGGVILPFLQSSPFSQHFEIKKTMLEFQSKVFMFKRNPFTKKKLYIDSYISYIYISFIKLYNNYTIDPQNLTYCKLFLDVLLAFSVNKNDKISMKFYQLRTMDFLVREINLEYEIKTNRQQFAKPSPLPFFNSTPNVLSPVIQPTNTTTTTPVISPVNTTPVGMKPKIPPLLKLPLKLGTSTTPGSTPITTTPIITPVSINNNNMINSDTTNNSSNTNTNTTTTTTTTTPIIIKPLNLQSLNSVETTPSTTTPSTAAVVNNNSIDSTPKLTSQTQINTPPININSNISPTATATTTTPITAVGVPKLPIGKIAIPKLTLPATKPIINKSEELGSKVPTNSGVLTALEQKIDPQDPKFQLVLDNPLQSLKPIQEQQQQQQQLDTDKSEPIDLLSEGQRYRIEKNNRKLYHDKDLHLTIIQLIFSLLLNSNHTLEHLYSDQFPLVAKKLNVPFILHLHISYPENEKIIPELCKKTHEMGPNYFRLLKLLFNRLYHSNLFKDLKRVAKGAYGTVYKGTLSNDEGLEIAAKLMPVPKSIHDRCVLYDIFTEILIMDTFKSDPRGCHMFDYGVDGENYWIVMKSYKCSLKEWRLKQTLPFLQQLPLYLNVFMNVLLTVQFLAEHKVNHFDIKCDNFLVHPVKKGTLDDDFWNQPTPDPNFTVCLADWGEAKVYTEDIEGYTTRNRGTEFIKSPEMLTIAYASQKTRENFDRRKKVGSNTANDVWSLGCLFFELLTGEFLFYEDDWVKFFIRVTQPGQELITPERKAKVANIPAIIEFLEYVFVRDPFYRPTLRDLLTKFNSIKPVILQQLEQLRENDSQLNPIQPKMFYNVGGDGTTYKGKDRNDGHYTPGRFFPHTYNLSNPIASKSSQPISRLGDNNQDIPIQSEAHEFPEHRHYMDNPSKITSYMYISSFHPSMNKQMLINELHITHIINCTGSPNAYPEHFEYLHLQLHDNPSQDILHSLTLAFDFIRDAIMHHGKVLICSDKGVSRAAALAIGYFMDSRSISYFEAFILIRDRRYIISPNPGFVEQLCRWGKQRRTQKGLAEWGGGEIYSKNTTQFQCLCGACIFTLLTPFDNSKFSNPKLCNCKTTTIGDSDCPNHFQGCSNFLMEMKKLHNYSSSKYVMWGYTNVTNVVGDYNRSSKEIPNNSSKKEWNLYKCKTCQFLTHAISININPGTNEKLMAIVTNLRTSPYPMK</sequence>